<keyword evidence="2" id="KW-0479">Metal-binding</keyword>
<keyword evidence="5" id="KW-0238">DNA-binding</keyword>
<dbReference type="SUPFAM" id="SSF57701">
    <property type="entry name" value="Zn2/Cys6 DNA-binding domain"/>
    <property type="match status" value="1"/>
</dbReference>
<evidence type="ECO:0000256" key="6">
    <source>
        <dbReference type="ARBA" id="ARBA00023163"/>
    </source>
</evidence>
<name>A0A177WE98_BATDL</name>
<dbReference type="EMBL" id="DS022301">
    <property type="protein sequence ID" value="OAJ37701.1"/>
    <property type="molecule type" value="Genomic_DNA"/>
</dbReference>
<reference evidence="10 11" key="2">
    <citation type="submission" date="2016-05" db="EMBL/GenBank/DDBJ databases">
        <title>Lineage-specific infection strategies underlie the spectrum of fungal disease in amphibians.</title>
        <authorList>
            <person name="Cuomo C.A."/>
            <person name="Farrer R.A."/>
            <person name="James T."/>
            <person name="Longcore J."/>
            <person name="Birren B."/>
        </authorList>
    </citation>
    <scope>NUCLEOTIDE SEQUENCE [LARGE SCALE GENOMIC DNA]</scope>
    <source>
        <strain evidence="10 11">JEL423</strain>
    </source>
</reference>
<dbReference type="PANTHER" id="PTHR31313">
    <property type="entry name" value="TY1 ENHANCER ACTIVATOR"/>
    <property type="match status" value="1"/>
</dbReference>
<sequence length="811" mass="89555">METDPVSFLADQTIAVGKGARNKSRVTQACDLCSKKKSKCDGAKPLCSNCVSSDTPCTYTRNPKRRGPPPGYFSSVMHRLKQLEAKIANADKNSTASTFNQANAMKPNEAKNKRNGYSNAERPGVGPVSDNQSEPGLLSQNSKLEADSELLLSKLEAHFAVLQQSTDTAPEAWRSDDPHMSGAHHSNSGNSIGGYSKEGSSHTYKSERNHVQSLYQQKQSAPMQVQVHLHGLSAYPFDMSVNHPAFRPHATVAQITASNQATLNTPLSSCVASVPLAYSNSFDYSTHYNNITDTKTQIPAQNQTCSAVSLETTVPLEPVAINSDRLDFLANSFLTDGTPSLMAPTITTHASSSCSSSNAVPNAQLIYTFLDWFNPRVPIFNRCALIRNLETLPPCLIHIMCALACTFSQLDGLSTYNAGDQHYFAAKNALDDELELPTPWIIATTILLAYYSAGSGRGTSSTLFIAAGLRIAQLIRLDKKAKPSNDSQESTEERDFYCRLWSQLIEADFYFAFSTSMPFLINDNLQKRVCSLETRSSVLPDMLTNTTPTNGTSASGILSDESLAWFDYSANDTQPFQIPSQIGQSCGETNVWTQMAKLQGLARRVILFFRATSSNSECASKMDPKTEALERTSLDLAMQAYYNQLPFEMKAISNEYSMDPLSISPPSWRIAYLQCLTNFIQICIHSSIIPKLTESSGQVQIPATHPAIIKTRNLAYHLSDLFKKFLETNPFFHHVPPFIGRIIYHTALVYVLLMRCTDANVVELNGFVDMSVQALKNMGTWYLPCIHEAKVVETFRAFPFRSIKTSQCPKM</sequence>
<evidence type="ECO:0000256" key="4">
    <source>
        <dbReference type="ARBA" id="ARBA00023015"/>
    </source>
</evidence>
<evidence type="ECO:0000313" key="10">
    <source>
        <dbReference type="EMBL" id="OAJ37701.1"/>
    </source>
</evidence>
<dbReference type="GO" id="GO:0005634">
    <property type="term" value="C:nucleus"/>
    <property type="evidence" value="ECO:0007669"/>
    <property type="project" value="UniProtKB-SubCell"/>
</dbReference>
<evidence type="ECO:0000256" key="2">
    <source>
        <dbReference type="ARBA" id="ARBA00022723"/>
    </source>
</evidence>
<dbReference type="PROSITE" id="PS00463">
    <property type="entry name" value="ZN2_CY6_FUNGAL_1"/>
    <property type="match status" value="1"/>
</dbReference>
<feature type="compositionally biased region" description="Polar residues" evidence="8">
    <location>
        <begin position="91"/>
        <end position="103"/>
    </location>
</feature>
<keyword evidence="7" id="KW-0539">Nucleus</keyword>
<evidence type="ECO:0000256" key="1">
    <source>
        <dbReference type="ARBA" id="ARBA00004123"/>
    </source>
</evidence>
<dbReference type="SMART" id="SM00066">
    <property type="entry name" value="GAL4"/>
    <property type="match status" value="1"/>
</dbReference>
<evidence type="ECO:0000259" key="9">
    <source>
        <dbReference type="PROSITE" id="PS50048"/>
    </source>
</evidence>
<keyword evidence="4" id="KW-0805">Transcription regulation</keyword>
<dbReference type="InterPro" id="IPR051615">
    <property type="entry name" value="Transcr_Regulatory_Elem"/>
</dbReference>
<proteinExistence type="predicted"/>
<evidence type="ECO:0000256" key="8">
    <source>
        <dbReference type="SAM" id="MobiDB-lite"/>
    </source>
</evidence>
<dbReference type="InterPro" id="IPR036864">
    <property type="entry name" value="Zn2-C6_fun-type_DNA-bd_sf"/>
</dbReference>
<comment type="subcellular location">
    <subcellularLocation>
        <location evidence="1">Nucleus</location>
    </subcellularLocation>
</comment>
<reference evidence="10 11" key="1">
    <citation type="submission" date="2006-10" db="EMBL/GenBank/DDBJ databases">
        <title>The Genome Sequence of Batrachochytrium dendrobatidis JEL423.</title>
        <authorList>
            <consortium name="The Broad Institute Genome Sequencing Platform"/>
            <person name="Birren B."/>
            <person name="Lander E."/>
            <person name="Galagan J."/>
            <person name="Cuomo C."/>
            <person name="Devon K."/>
            <person name="Jaffe D."/>
            <person name="Butler J."/>
            <person name="Alvarez P."/>
            <person name="Gnerre S."/>
            <person name="Grabherr M."/>
            <person name="Kleber M."/>
            <person name="Mauceli E."/>
            <person name="Brockman W."/>
            <person name="Young S."/>
            <person name="LaButti K."/>
            <person name="Sykes S."/>
            <person name="DeCaprio D."/>
            <person name="Crawford M."/>
            <person name="Koehrsen M."/>
            <person name="Engels R."/>
            <person name="Montgomery P."/>
            <person name="Pearson M."/>
            <person name="Howarth C."/>
            <person name="Larson L."/>
            <person name="White J."/>
            <person name="O'Leary S."/>
            <person name="Kodira C."/>
            <person name="Zeng Q."/>
            <person name="Yandava C."/>
            <person name="Alvarado L."/>
            <person name="Longcore J."/>
            <person name="James T."/>
        </authorList>
    </citation>
    <scope>NUCLEOTIDE SEQUENCE [LARGE SCALE GENOMIC DNA]</scope>
    <source>
        <strain evidence="10 11">JEL423</strain>
    </source>
</reference>
<protein>
    <recommendedName>
        <fullName evidence="9">Zn(2)-C6 fungal-type domain-containing protein</fullName>
    </recommendedName>
</protein>
<evidence type="ECO:0000256" key="7">
    <source>
        <dbReference type="ARBA" id="ARBA00023242"/>
    </source>
</evidence>
<dbReference type="Pfam" id="PF00172">
    <property type="entry name" value="Zn_clus"/>
    <property type="match status" value="1"/>
</dbReference>
<dbReference type="Pfam" id="PF04082">
    <property type="entry name" value="Fungal_trans"/>
    <property type="match status" value="1"/>
</dbReference>
<dbReference type="Proteomes" id="UP000077115">
    <property type="component" value="Unassembled WGS sequence"/>
</dbReference>
<dbReference type="InterPro" id="IPR001138">
    <property type="entry name" value="Zn2Cys6_DnaBD"/>
</dbReference>
<accession>A0A177WE98</accession>
<gene>
    <name evidence="10" type="ORF">BDEG_21697</name>
</gene>
<dbReference type="OrthoDB" id="39175at2759"/>
<keyword evidence="3" id="KW-0862">Zinc</keyword>
<dbReference type="GO" id="GO:0008270">
    <property type="term" value="F:zinc ion binding"/>
    <property type="evidence" value="ECO:0007669"/>
    <property type="project" value="InterPro"/>
</dbReference>
<dbReference type="CDD" id="cd12148">
    <property type="entry name" value="fungal_TF_MHR"/>
    <property type="match status" value="1"/>
</dbReference>
<feature type="region of interest" description="Disordered" evidence="8">
    <location>
        <begin position="91"/>
        <end position="138"/>
    </location>
</feature>
<dbReference type="VEuPathDB" id="FungiDB:BDEG_21697"/>
<organism evidence="10 11">
    <name type="scientific">Batrachochytrium dendrobatidis (strain JEL423)</name>
    <dbReference type="NCBI Taxonomy" id="403673"/>
    <lineage>
        <taxon>Eukaryota</taxon>
        <taxon>Fungi</taxon>
        <taxon>Fungi incertae sedis</taxon>
        <taxon>Chytridiomycota</taxon>
        <taxon>Chytridiomycota incertae sedis</taxon>
        <taxon>Chytridiomycetes</taxon>
        <taxon>Rhizophydiales</taxon>
        <taxon>Rhizophydiales incertae sedis</taxon>
        <taxon>Batrachochytrium</taxon>
    </lineage>
</organism>
<dbReference type="GO" id="GO:0006351">
    <property type="term" value="P:DNA-templated transcription"/>
    <property type="evidence" value="ECO:0007669"/>
    <property type="project" value="InterPro"/>
</dbReference>
<dbReference type="PROSITE" id="PS50048">
    <property type="entry name" value="ZN2_CY6_FUNGAL_2"/>
    <property type="match status" value="1"/>
</dbReference>
<dbReference type="Gene3D" id="4.10.240.10">
    <property type="entry name" value="Zn(2)-C6 fungal-type DNA-binding domain"/>
    <property type="match status" value="1"/>
</dbReference>
<feature type="domain" description="Zn(2)-C6 fungal-type" evidence="9">
    <location>
        <begin position="29"/>
        <end position="59"/>
    </location>
</feature>
<evidence type="ECO:0000313" key="11">
    <source>
        <dbReference type="Proteomes" id="UP000077115"/>
    </source>
</evidence>
<evidence type="ECO:0000256" key="5">
    <source>
        <dbReference type="ARBA" id="ARBA00023125"/>
    </source>
</evidence>
<dbReference type="STRING" id="403673.A0A177WE98"/>
<feature type="region of interest" description="Disordered" evidence="8">
    <location>
        <begin position="168"/>
        <end position="206"/>
    </location>
</feature>
<dbReference type="PANTHER" id="PTHR31313:SF81">
    <property type="entry name" value="TY1 ENHANCER ACTIVATOR"/>
    <property type="match status" value="1"/>
</dbReference>
<evidence type="ECO:0000256" key="3">
    <source>
        <dbReference type="ARBA" id="ARBA00022833"/>
    </source>
</evidence>
<dbReference type="InterPro" id="IPR007219">
    <property type="entry name" value="XnlR_reg_dom"/>
</dbReference>
<keyword evidence="6" id="KW-0804">Transcription</keyword>
<dbReference type="AlphaFoldDB" id="A0A177WE98"/>
<dbReference type="GO" id="GO:0003677">
    <property type="term" value="F:DNA binding"/>
    <property type="evidence" value="ECO:0007669"/>
    <property type="project" value="UniProtKB-KW"/>
</dbReference>
<dbReference type="CDD" id="cd00067">
    <property type="entry name" value="GAL4"/>
    <property type="match status" value="1"/>
</dbReference>
<dbReference type="GO" id="GO:0000981">
    <property type="term" value="F:DNA-binding transcription factor activity, RNA polymerase II-specific"/>
    <property type="evidence" value="ECO:0007669"/>
    <property type="project" value="InterPro"/>
</dbReference>
<feature type="compositionally biased region" description="Polar residues" evidence="8">
    <location>
        <begin position="129"/>
        <end position="138"/>
    </location>
</feature>